<comment type="caution">
    <text evidence="2">The sequence shown here is derived from an EMBL/GenBank/DDBJ whole genome shotgun (WGS) entry which is preliminary data.</text>
</comment>
<organism evidence="2 3">
    <name type="scientific">Candidatus Yanofskybacteria bacterium RIFCSPHIGHO2_02_FULL_39_10</name>
    <dbReference type="NCBI Taxonomy" id="1802674"/>
    <lineage>
        <taxon>Bacteria</taxon>
        <taxon>Candidatus Yanofskyibacteriota</taxon>
    </lineage>
</organism>
<feature type="transmembrane region" description="Helical" evidence="1">
    <location>
        <begin position="38"/>
        <end position="57"/>
    </location>
</feature>
<keyword evidence="1" id="KW-0812">Transmembrane</keyword>
<evidence type="ECO:0000313" key="3">
    <source>
        <dbReference type="Proteomes" id="UP000178908"/>
    </source>
</evidence>
<sequence length="67" mass="7676">MGAENKMKTWQKILFLTPHLILLIGFGLALYFKNPWFILFSLVSASLVGAVFIAYKVRKDSLDKEDK</sequence>
<keyword evidence="1" id="KW-0472">Membrane</keyword>
<gene>
    <name evidence="2" type="ORF">A3C61_01270</name>
</gene>
<dbReference type="Proteomes" id="UP000178908">
    <property type="component" value="Unassembled WGS sequence"/>
</dbReference>
<protein>
    <submittedName>
        <fullName evidence="2">Uncharacterized protein</fullName>
    </submittedName>
</protein>
<feature type="transmembrane region" description="Helical" evidence="1">
    <location>
        <begin position="12"/>
        <end position="32"/>
    </location>
</feature>
<keyword evidence="1" id="KW-1133">Transmembrane helix</keyword>
<accession>A0A1F8F4T0</accession>
<evidence type="ECO:0000256" key="1">
    <source>
        <dbReference type="SAM" id="Phobius"/>
    </source>
</evidence>
<dbReference type="AlphaFoldDB" id="A0A1F8F4T0"/>
<evidence type="ECO:0000313" key="2">
    <source>
        <dbReference type="EMBL" id="OGN08141.1"/>
    </source>
</evidence>
<proteinExistence type="predicted"/>
<dbReference type="EMBL" id="MGJO01000056">
    <property type="protein sequence ID" value="OGN08141.1"/>
    <property type="molecule type" value="Genomic_DNA"/>
</dbReference>
<reference evidence="2 3" key="1">
    <citation type="journal article" date="2016" name="Nat. Commun.">
        <title>Thousands of microbial genomes shed light on interconnected biogeochemical processes in an aquifer system.</title>
        <authorList>
            <person name="Anantharaman K."/>
            <person name="Brown C.T."/>
            <person name="Hug L.A."/>
            <person name="Sharon I."/>
            <person name="Castelle C.J."/>
            <person name="Probst A.J."/>
            <person name="Thomas B.C."/>
            <person name="Singh A."/>
            <person name="Wilkins M.J."/>
            <person name="Karaoz U."/>
            <person name="Brodie E.L."/>
            <person name="Williams K.H."/>
            <person name="Hubbard S.S."/>
            <person name="Banfield J.F."/>
        </authorList>
    </citation>
    <scope>NUCLEOTIDE SEQUENCE [LARGE SCALE GENOMIC DNA]</scope>
</reference>
<name>A0A1F8F4T0_9BACT</name>